<evidence type="ECO:0000313" key="6">
    <source>
        <dbReference type="Proteomes" id="UP000007350"/>
    </source>
</evidence>
<dbReference type="GO" id="GO:0007165">
    <property type="term" value="P:signal transduction"/>
    <property type="evidence" value="ECO:0007669"/>
    <property type="project" value="InterPro"/>
</dbReference>
<dbReference type="Proteomes" id="UP000007350">
    <property type="component" value="Unassembled WGS sequence"/>
</dbReference>
<evidence type="ECO:0000313" key="5">
    <source>
        <dbReference type="EMBL" id="EKF28591.1"/>
    </source>
</evidence>
<proteinExistence type="predicted"/>
<organism evidence="5 6">
    <name type="scientific">Trypanosoma cruzi marinkellei</name>
    <dbReference type="NCBI Taxonomy" id="85056"/>
    <lineage>
        <taxon>Eukaryota</taxon>
        <taxon>Discoba</taxon>
        <taxon>Euglenozoa</taxon>
        <taxon>Kinetoplastea</taxon>
        <taxon>Metakinetoplastina</taxon>
        <taxon>Trypanosomatida</taxon>
        <taxon>Trypanosomatidae</taxon>
        <taxon>Trypanosoma</taxon>
        <taxon>Schizotrypanum</taxon>
    </lineage>
</organism>
<dbReference type="GO" id="GO:0004114">
    <property type="term" value="F:3',5'-cyclic-nucleotide phosphodiesterase activity"/>
    <property type="evidence" value="ECO:0007669"/>
    <property type="project" value="InterPro"/>
</dbReference>
<keyword evidence="6" id="KW-1185">Reference proteome</keyword>
<dbReference type="EMBL" id="AHKC01015488">
    <property type="protein sequence ID" value="EKF28591.1"/>
    <property type="molecule type" value="Genomic_DNA"/>
</dbReference>
<dbReference type="GO" id="GO:0046872">
    <property type="term" value="F:metal ion binding"/>
    <property type="evidence" value="ECO:0007669"/>
    <property type="project" value="UniProtKB-KW"/>
</dbReference>
<name>K2N258_TRYCR</name>
<dbReference type="OrthoDB" id="546632at2759"/>
<dbReference type="Pfam" id="PF00233">
    <property type="entry name" value="PDEase_I"/>
    <property type="match status" value="1"/>
</dbReference>
<gene>
    <name evidence="5" type="ORF">MOQ_007657</name>
</gene>
<dbReference type="Gene3D" id="1.10.1300.10">
    <property type="entry name" value="3'5'-cyclic nucleotide phosphodiesterase, catalytic domain"/>
    <property type="match status" value="1"/>
</dbReference>
<evidence type="ECO:0000256" key="1">
    <source>
        <dbReference type="ARBA" id="ARBA00022723"/>
    </source>
</evidence>
<dbReference type="PROSITE" id="PS51845">
    <property type="entry name" value="PDEASE_I_2"/>
    <property type="match status" value="1"/>
</dbReference>
<dbReference type="InterPro" id="IPR002073">
    <property type="entry name" value="PDEase_catalytic_dom"/>
</dbReference>
<feature type="region of interest" description="Disordered" evidence="3">
    <location>
        <begin position="194"/>
        <end position="222"/>
    </location>
</feature>
<dbReference type="SUPFAM" id="SSF109604">
    <property type="entry name" value="HD-domain/PDEase-like"/>
    <property type="match status" value="1"/>
</dbReference>
<keyword evidence="2" id="KW-0378">Hydrolase</keyword>
<comment type="caution">
    <text evidence="5">The sequence shown here is derived from an EMBL/GenBank/DDBJ whole genome shotgun (WGS) entry which is preliminary data.</text>
</comment>
<dbReference type="PANTHER" id="PTHR11347">
    <property type="entry name" value="CYCLIC NUCLEOTIDE PHOSPHODIESTERASE"/>
    <property type="match status" value="1"/>
</dbReference>
<keyword evidence="1" id="KW-0479">Metal-binding</keyword>
<reference evidence="5 6" key="1">
    <citation type="journal article" date="2012" name="BMC Genomics">
        <title>Comparative genomic analysis of human infective Trypanosoma cruzi lineages with the bat-restricted subspecies T. cruzi marinkellei.</title>
        <authorList>
            <person name="Franzen O."/>
            <person name="Talavera-Lopez C."/>
            <person name="Ochaya S."/>
            <person name="Butler C.E."/>
            <person name="Messenger L.A."/>
            <person name="Lewis M.D."/>
            <person name="Llewellyn M.S."/>
            <person name="Marinkelle C.J."/>
            <person name="Tyler K.M."/>
            <person name="Miles M.A."/>
            <person name="Andersson B."/>
        </authorList>
    </citation>
    <scope>NUCLEOTIDE SEQUENCE [LARGE SCALE GENOMIC DNA]</scope>
    <source>
        <strain evidence="5 6">B7</strain>
    </source>
</reference>
<evidence type="ECO:0000259" key="4">
    <source>
        <dbReference type="PROSITE" id="PS51845"/>
    </source>
</evidence>
<feature type="domain" description="PDEase" evidence="4">
    <location>
        <begin position="293"/>
        <end position="564"/>
    </location>
</feature>
<evidence type="ECO:0000256" key="2">
    <source>
        <dbReference type="ARBA" id="ARBA00022801"/>
    </source>
</evidence>
<accession>K2N258</accession>
<dbReference type="AlphaFoldDB" id="K2N258"/>
<evidence type="ECO:0000256" key="3">
    <source>
        <dbReference type="SAM" id="MobiDB-lite"/>
    </source>
</evidence>
<dbReference type="InterPro" id="IPR036971">
    <property type="entry name" value="PDEase_catalytic_dom_sf"/>
</dbReference>
<sequence>MKAPTTHVPVKRIAHARPNERLMALFITQLRKRLAESTSLDEFNNWMNEHYQALEVSMLEPQPLRAVVDAAGEAILTPTSLETLTECGDEYPEHGIYCPPETHGNPCTARSSMTGSFRVNTPASIGKLNRASPRVANAAETNTQNLLQHEMNKLLLSPGSTGPAEDVRTEKEALSVLQLSSVWAPSIFHRGIAKPLGRGKPYRGSETNPLGFGDSHGSENQSYSILPESIHGASTVSHRTGAPPLRNGVSILDIGSNGDFCECMPAFSLDGRLPNQGPIFSRSSSRHSPVFRPIDQVQEALRSVGVPFLGDVNSSNVDVLHYRQCYGPKAYVYTCLNVLLRYNFSVRFGFNVRRLYCFYNTAVNYIFPGNPFHNAYHASDIVLAANQFLSEPHVAENFTDEELFSFLFASTVMKLAHIGMTNAFLIKIHHPYAALYGYFSPQQSVSLALALTLLDTPECHFPTVASSQENDHDSTPSVWTHEKGVELYEMTAQLIISTDERRHQVLLNQLQQILREGAGNVVRESHLMIILQNVLHAAEFCYVFRASSVYRIAAACAVAEVYQQNQTRIWLMERGLRRWPWNGPHVAITAGEKRAKEPNNNIIGGSISQEGSFDGMDECREPEKVPSMYSELTDGLTPSNPSLTPSVGHIGEASGFSPLHHAKVLQTAVLETVFLPFIFTLSPFVPDYWLTNAQSNLVWLGEFSADAFEADVMGLLHHPETGGVRLRSIGASGFERRVIRRIVDPLFQPHTEETK</sequence>
<protein>
    <recommendedName>
        <fullName evidence="4">PDEase domain-containing protein</fullName>
    </recommendedName>
</protein>